<dbReference type="Proteomes" id="UP000771749">
    <property type="component" value="Unassembled WGS sequence"/>
</dbReference>
<feature type="domain" description="RNA polymerase sigma factor 70 region 4 type 2" evidence="6">
    <location>
        <begin position="142"/>
        <end position="188"/>
    </location>
</feature>
<keyword evidence="2" id="KW-0805">Transcription regulation</keyword>
<dbReference type="GO" id="GO:0016987">
    <property type="term" value="F:sigma factor activity"/>
    <property type="evidence" value="ECO:0007669"/>
    <property type="project" value="UniProtKB-KW"/>
</dbReference>
<dbReference type="PANTHER" id="PTHR43133:SF51">
    <property type="entry name" value="RNA POLYMERASE SIGMA FACTOR"/>
    <property type="match status" value="1"/>
</dbReference>
<reference evidence="7" key="2">
    <citation type="journal article" date="2021" name="PeerJ">
        <title>Extensive microbial diversity within the chicken gut microbiome revealed by metagenomics and culture.</title>
        <authorList>
            <person name="Gilroy R."/>
            <person name="Ravi A."/>
            <person name="Getino M."/>
            <person name="Pursley I."/>
            <person name="Horton D.L."/>
            <person name="Alikhan N.F."/>
            <person name="Baker D."/>
            <person name="Gharbi K."/>
            <person name="Hall N."/>
            <person name="Watson M."/>
            <person name="Adriaenssens E.M."/>
            <person name="Foster-Nyarko E."/>
            <person name="Jarju S."/>
            <person name="Secka A."/>
            <person name="Antonio M."/>
            <person name="Oren A."/>
            <person name="Chaudhuri R.R."/>
            <person name="La Ragione R."/>
            <person name="Hildebrand F."/>
            <person name="Pallen M.J."/>
        </authorList>
    </citation>
    <scope>NUCLEOTIDE SEQUENCE</scope>
    <source>
        <strain evidence="7">F1-3629</strain>
    </source>
</reference>
<dbReference type="InterPro" id="IPR039425">
    <property type="entry name" value="RNA_pol_sigma-70-like"/>
</dbReference>
<dbReference type="GO" id="GO:0003677">
    <property type="term" value="F:DNA binding"/>
    <property type="evidence" value="ECO:0007669"/>
    <property type="project" value="InterPro"/>
</dbReference>
<feature type="domain" description="RNA polymerase sigma-70 region 2" evidence="5">
    <location>
        <begin position="31"/>
        <end position="98"/>
    </location>
</feature>
<dbReference type="Gene3D" id="1.10.1740.10">
    <property type="match status" value="1"/>
</dbReference>
<sequence length="199" mass="23285">MEKTGLKLTELTDKELVDLALQQNQAAFIVLYTRYSAGVRNHISKYISQAEDREDVALESFQKAFSQISSYNPEFKFSTWLYRIARNTALDHISKRDREKNNLPTTSISDTISELNDMAAAMHNPEDDIIKQQEYDKWMDNIEKLKEDYRIVARMNLIDHFGYKEIADQLDLPINTVKTRIRRAKAQLLKMMEMSDELQ</sequence>
<comment type="similarity">
    <text evidence="1">Belongs to the sigma-70 factor family. ECF subfamily.</text>
</comment>
<dbReference type="Pfam" id="PF04542">
    <property type="entry name" value="Sigma70_r2"/>
    <property type="match status" value="1"/>
</dbReference>
<dbReference type="InterPro" id="IPR014284">
    <property type="entry name" value="RNA_pol_sigma-70_dom"/>
</dbReference>
<reference evidence="7" key="1">
    <citation type="submission" date="2020-10" db="EMBL/GenBank/DDBJ databases">
        <authorList>
            <person name="Gilroy R."/>
        </authorList>
    </citation>
    <scope>NUCLEOTIDE SEQUENCE</scope>
    <source>
        <strain evidence="7">F1-3629</strain>
    </source>
</reference>
<dbReference type="SUPFAM" id="SSF88946">
    <property type="entry name" value="Sigma2 domain of RNA polymerase sigma factors"/>
    <property type="match status" value="1"/>
</dbReference>
<protein>
    <submittedName>
        <fullName evidence="7">Sigma-70 family RNA polymerase sigma factor</fullName>
    </submittedName>
</protein>
<dbReference type="CDD" id="cd06171">
    <property type="entry name" value="Sigma70_r4"/>
    <property type="match status" value="1"/>
</dbReference>
<keyword evidence="3" id="KW-0731">Sigma factor</keyword>
<dbReference type="InterPro" id="IPR013325">
    <property type="entry name" value="RNA_pol_sigma_r2"/>
</dbReference>
<dbReference type="PANTHER" id="PTHR43133">
    <property type="entry name" value="RNA POLYMERASE ECF-TYPE SIGMA FACTO"/>
    <property type="match status" value="1"/>
</dbReference>
<dbReference type="AlphaFoldDB" id="A0A940DQ76"/>
<evidence type="ECO:0000259" key="5">
    <source>
        <dbReference type="Pfam" id="PF04542"/>
    </source>
</evidence>
<dbReference type="GO" id="GO:0006352">
    <property type="term" value="P:DNA-templated transcription initiation"/>
    <property type="evidence" value="ECO:0007669"/>
    <property type="project" value="InterPro"/>
</dbReference>
<evidence type="ECO:0000313" key="7">
    <source>
        <dbReference type="EMBL" id="MBO8454115.1"/>
    </source>
</evidence>
<comment type="caution">
    <text evidence="7">The sequence shown here is derived from an EMBL/GenBank/DDBJ whole genome shotgun (WGS) entry which is preliminary data.</text>
</comment>
<dbReference type="InterPro" id="IPR007627">
    <property type="entry name" value="RNA_pol_sigma70_r2"/>
</dbReference>
<proteinExistence type="inferred from homology"/>
<evidence type="ECO:0000256" key="1">
    <source>
        <dbReference type="ARBA" id="ARBA00010641"/>
    </source>
</evidence>
<gene>
    <name evidence="7" type="ORF">IAC07_05250</name>
</gene>
<dbReference type="Pfam" id="PF08281">
    <property type="entry name" value="Sigma70_r4_2"/>
    <property type="match status" value="1"/>
</dbReference>
<dbReference type="InterPro" id="IPR013324">
    <property type="entry name" value="RNA_pol_sigma_r3/r4-like"/>
</dbReference>
<evidence type="ECO:0000259" key="6">
    <source>
        <dbReference type="Pfam" id="PF08281"/>
    </source>
</evidence>
<keyword evidence="4" id="KW-0804">Transcription</keyword>
<dbReference type="SUPFAM" id="SSF88659">
    <property type="entry name" value="Sigma3 and sigma4 domains of RNA polymerase sigma factors"/>
    <property type="match status" value="1"/>
</dbReference>
<dbReference type="NCBIfam" id="TIGR02937">
    <property type="entry name" value="sigma70-ECF"/>
    <property type="match status" value="1"/>
</dbReference>
<dbReference type="Gene3D" id="1.10.10.10">
    <property type="entry name" value="Winged helix-like DNA-binding domain superfamily/Winged helix DNA-binding domain"/>
    <property type="match status" value="1"/>
</dbReference>
<dbReference type="InterPro" id="IPR036388">
    <property type="entry name" value="WH-like_DNA-bd_sf"/>
</dbReference>
<evidence type="ECO:0000256" key="2">
    <source>
        <dbReference type="ARBA" id="ARBA00023015"/>
    </source>
</evidence>
<dbReference type="InterPro" id="IPR013249">
    <property type="entry name" value="RNA_pol_sigma70_r4_t2"/>
</dbReference>
<name>A0A940DQ76_9BACT</name>
<evidence type="ECO:0000313" key="8">
    <source>
        <dbReference type="Proteomes" id="UP000771749"/>
    </source>
</evidence>
<evidence type="ECO:0000256" key="4">
    <source>
        <dbReference type="ARBA" id="ARBA00023163"/>
    </source>
</evidence>
<dbReference type="EMBL" id="JADIMJ010000076">
    <property type="protein sequence ID" value="MBO8454115.1"/>
    <property type="molecule type" value="Genomic_DNA"/>
</dbReference>
<organism evidence="7 8">
    <name type="scientific">Candidatus Cryptobacteroides gallistercoris</name>
    <dbReference type="NCBI Taxonomy" id="2840765"/>
    <lineage>
        <taxon>Bacteria</taxon>
        <taxon>Pseudomonadati</taxon>
        <taxon>Bacteroidota</taxon>
        <taxon>Bacteroidia</taxon>
        <taxon>Bacteroidales</taxon>
        <taxon>Candidatus Cryptobacteroides</taxon>
    </lineage>
</organism>
<accession>A0A940DQ76</accession>
<evidence type="ECO:0000256" key="3">
    <source>
        <dbReference type="ARBA" id="ARBA00023082"/>
    </source>
</evidence>